<sequence length="1234" mass="143357">MEKIPKKTLNYDPLEYKDYFKSPIRKSIFGYLLSLIGIIWIYALALPHIKPATLAGMSGVLIILNLFVFFSDQSLHFSPKFFGRSIQRVHLPSLRTYIAEISLDPARSVIKHPSQPVHPKNGNLMLFSNRSNHKVVAVMGLALRSTALHIQSNFENFLRVLYSLKTNIPLTFQIDLKNVEADTSNMNSIYGDRIKNLKNETVNRDAQTVFEYTIFITRTYRFPSKHTIDNLLYTMKQSYISILNVLETNFAHFKFSALFGGELINSLRGSITGKRYEHIKKDSILNSPPNQKGWILWIRPILGFLGNLGVLWYLTYRIDNRILYFIMIFLSLILCLLMVLNFWWNNFLEFHDANFSMIDMFPSGEFLYHKLGKSLHFYDYFKKKIYSKLHYSMTTFNKAFLFNQVKFYRSLLHHVVSGNFSVSIQFHTRRISSMNRFKQLLSSDFWEKWSEKPHLRNSLERQNCGFYFFQPIFSIGMVRDQNVVEVSDKDLITNSKILQNTFLPLFEMAFPNCGIVSIKPNIIYQYLTKARLYSTFNSLLNLHFTTGISLVPFIALPEEIHKFLPINYAGEFSTPLLQDEIIFGHAFNPENISLETPGGISFNELQENVLFLGESYKNTQKGLIRCVAELLAHRFPCLIFDWDGTWKHLVGHLEKHNTVNNITYLTAGENIGIELFDLPHNQRGPTFISYISSIIDVFGRVFHYHDGQLALLKSAWGSVDHTTHITISAVCDKISIEGDGIKNYYKNQNPVYADLNMLQKDFLVKTFDTPIQKWIPFDGVTDNASTLIINLEILNDNNIKNLFIQAFLAQYQYIYEMDLDEIKNQKRIPRTIVLPALDILFNNRIEMRQNTQVNSTLFQLIKQQHILVGAGTNISEIHPTVLNLFKNRFIFRTQMESNLRILNGFMNFDENFTNIQHLQGSSRKVSYQSHYLSTIDPDKCIVLRPKYITPYVFQFNLAKYFESPHMTRISATKIHDFQLTPPQLLDAEEITQPKTLLESDFPDTHINKNLLLFLRSSVLKLDQLPYLTKDQIVTHLSELFAENSHGELAATQKSIMGIFDNLRKLGYLVEEKTVGGKSFEITGYKLTVKARDCIKEDEFDQSEDNLIIIPDDSVIQEREPMKDPTVLPATIPPKNPPSQKIPNDEWMDEFDLELSEIIVPCRMLYEKGEFKESYEFLKAGWEKAMEKIENNPQTDGLIDKFRERYQWIKETDSTKEKNLLKLINRIEYFIISMV</sequence>
<accession>A0A5B9DB39</accession>
<dbReference type="AlphaFoldDB" id="A0A5B9DB39"/>
<dbReference type="Proteomes" id="UP000321408">
    <property type="component" value="Chromosome"/>
</dbReference>
<dbReference type="EMBL" id="CP042905">
    <property type="protein sequence ID" value="QEE16332.2"/>
    <property type="molecule type" value="Genomic_DNA"/>
</dbReference>
<protein>
    <submittedName>
        <fullName evidence="1">Uncharacterized protein</fullName>
    </submittedName>
</protein>
<reference evidence="1 2" key="2">
    <citation type="journal article" date="2024" name="Int. J. Syst. Evol. Microbiol.">
        <title>Promethearchaeum syntrophicum gen. nov., sp. nov., an anaerobic, obligately syntrophic archaeon, the first isolate of the lineage 'Asgard' archaea, and proposal of the new archaeal phylum Promethearchaeota phyl. nov. and kingdom Promethearchaeati regn. nov.</title>
        <authorList>
            <person name="Imachi H."/>
            <person name="Nobu M.K."/>
            <person name="Kato S."/>
            <person name="Takaki Y."/>
            <person name="Miyazaki M."/>
            <person name="Miyata M."/>
            <person name="Ogawara M."/>
            <person name="Saito Y."/>
            <person name="Sakai S."/>
            <person name="Tahara Y.O."/>
            <person name="Takano Y."/>
            <person name="Tasumi E."/>
            <person name="Uematsu K."/>
            <person name="Yoshimura T."/>
            <person name="Itoh T."/>
            <person name="Ohkuma M."/>
            <person name="Takai K."/>
        </authorList>
    </citation>
    <scope>NUCLEOTIDE SEQUENCE [LARGE SCALE GENOMIC DNA]</scope>
    <source>
        <strain evidence="1 2">MK-D1</strain>
    </source>
</reference>
<proteinExistence type="predicted"/>
<gene>
    <name evidence="1" type="ORF">DSAG12_02162</name>
</gene>
<organism evidence="1 2">
    <name type="scientific">Promethearchaeum syntrophicum</name>
    <dbReference type="NCBI Taxonomy" id="2594042"/>
    <lineage>
        <taxon>Archaea</taxon>
        <taxon>Promethearchaeati</taxon>
        <taxon>Promethearchaeota</taxon>
        <taxon>Promethearchaeia</taxon>
        <taxon>Promethearchaeales</taxon>
        <taxon>Promethearchaeaceae</taxon>
        <taxon>Promethearchaeum</taxon>
    </lineage>
</organism>
<reference evidence="1 2" key="1">
    <citation type="journal article" date="2020" name="Nature">
        <title>Isolation of an archaeon at the prokaryote-eukaryote interface.</title>
        <authorList>
            <person name="Imachi H."/>
            <person name="Nobu M.K."/>
            <person name="Nakahara N."/>
            <person name="Morono Y."/>
            <person name="Ogawara M."/>
            <person name="Takaki Y."/>
            <person name="Takano Y."/>
            <person name="Uematsu K."/>
            <person name="Ikuta T."/>
            <person name="Ito M."/>
            <person name="Matsui Y."/>
            <person name="Miyazaki M."/>
            <person name="Murata K."/>
            <person name="Saito Y."/>
            <person name="Sakai S."/>
            <person name="Song C."/>
            <person name="Tasumi E."/>
            <person name="Yamanaka Y."/>
            <person name="Yamaguchi T."/>
            <person name="Kamagata Y."/>
            <person name="Tamaki H."/>
            <person name="Takai K."/>
        </authorList>
    </citation>
    <scope>NUCLEOTIDE SEQUENCE [LARGE SCALE GENOMIC DNA]</scope>
    <source>
        <strain evidence="1 2">MK-D1</strain>
    </source>
</reference>
<keyword evidence="2" id="KW-1185">Reference proteome</keyword>
<name>A0A5B9DB39_9ARCH</name>
<evidence type="ECO:0000313" key="1">
    <source>
        <dbReference type="EMBL" id="QEE16332.2"/>
    </source>
</evidence>
<evidence type="ECO:0000313" key="2">
    <source>
        <dbReference type="Proteomes" id="UP000321408"/>
    </source>
</evidence>
<dbReference type="KEGG" id="psyt:DSAG12_02162"/>